<proteinExistence type="predicted"/>
<dbReference type="RefSeq" id="WP_104427980.1">
    <property type="nucleotide sequence ID" value="NZ_PTIZ01000002.1"/>
</dbReference>
<name>A0A2S6HIL5_9GAMM</name>
<feature type="domain" description="Winged helix-turn-helix" evidence="1">
    <location>
        <begin position="19"/>
        <end position="82"/>
    </location>
</feature>
<comment type="caution">
    <text evidence="2">The sequence shown here is derived from an EMBL/GenBank/DDBJ whole genome shotgun (WGS) entry which is preliminary data.</text>
</comment>
<organism evidence="2 3">
    <name type="scientific">Methylobacter tundripaludum</name>
    <dbReference type="NCBI Taxonomy" id="173365"/>
    <lineage>
        <taxon>Bacteria</taxon>
        <taxon>Pseudomonadati</taxon>
        <taxon>Pseudomonadota</taxon>
        <taxon>Gammaproteobacteria</taxon>
        <taxon>Methylococcales</taxon>
        <taxon>Methylococcaceae</taxon>
        <taxon>Methylobacter</taxon>
    </lineage>
</organism>
<accession>A0A2S6HIL5</accession>
<evidence type="ECO:0000259" key="1">
    <source>
        <dbReference type="Pfam" id="PF14090"/>
    </source>
</evidence>
<reference evidence="2 3" key="1">
    <citation type="submission" date="2018-02" db="EMBL/GenBank/DDBJ databases">
        <title>Subsurface microbial communities from deep shales in Ohio and West Virginia, USA.</title>
        <authorList>
            <person name="Wrighton K."/>
        </authorList>
    </citation>
    <scope>NUCLEOTIDE SEQUENCE [LARGE SCALE GENOMIC DNA]</scope>
    <source>
        <strain evidence="2 3">OWC-DMM</strain>
    </source>
</reference>
<dbReference type="EMBL" id="PTIZ01000002">
    <property type="protein sequence ID" value="PPK77297.1"/>
    <property type="molecule type" value="Genomic_DNA"/>
</dbReference>
<dbReference type="InterPro" id="IPR055245">
    <property type="entry name" value="HTH_proteobacteria"/>
</dbReference>
<dbReference type="Proteomes" id="UP000240010">
    <property type="component" value="Unassembled WGS sequence"/>
</dbReference>
<sequence>MGATIQIQQSKYSTDTNHQRAAILAWLLNSPLTTLQARQELDVMHPAARILELREAGHNIVTHWTTDSTGKAKHRVACYALLSEV</sequence>
<gene>
    <name evidence="2" type="ORF">B0F87_102409</name>
</gene>
<evidence type="ECO:0000313" key="2">
    <source>
        <dbReference type="EMBL" id="PPK77297.1"/>
    </source>
</evidence>
<evidence type="ECO:0000313" key="3">
    <source>
        <dbReference type="Proteomes" id="UP000240010"/>
    </source>
</evidence>
<dbReference type="AlphaFoldDB" id="A0A2S6HIL5"/>
<protein>
    <submittedName>
        <fullName evidence="2">Helix-turn-helix protein</fullName>
    </submittedName>
</protein>
<dbReference type="Pfam" id="PF14090">
    <property type="entry name" value="HTH_39"/>
    <property type="match status" value="1"/>
</dbReference>